<evidence type="ECO:0000256" key="2">
    <source>
        <dbReference type="SAM" id="SignalP"/>
    </source>
</evidence>
<dbReference type="Proteomes" id="UP000660262">
    <property type="component" value="Unassembled WGS sequence"/>
</dbReference>
<name>A0A830HNG4_9CHLO</name>
<feature type="chain" id="PRO_5032899191" evidence="2">
    <location>
        <begin position="35"/>
        <end position="155"/>
    </location>
</feature>
<dbReference type="AlphaFoldDB" id="A0A830HNG4"/>
<sequence length="155" mass="17499">MRTAAARSTTWVRACALLVLLATALVIAPAIVAAQDEDVTGEGNIVVQDVDDVLSDDADVQVDSFDRIDEVKNDEVADDAVVEVETPTPPPASERQVRKKREAVPPRDREEDHVQRTLREARERTAQKMQKVTEEMERLRAIRQQKNMRRRDGEL</sequence>
<comment type="caution">
    <text evidence="3">The sequence shown here is derived from an EMBL/GenBank/DDBJ whole genome shotgun (WGS) entry which is preliminary data.</text>
</comment>
<dbReference type="EMBL" id="BNJQ01000020">
    <property type="protein sequence ID" value="GHP08233.1"/>
    <property type="molecule type" value="Genomic_DNA"/>
</dbReference>
<feature type="signal peptide" evidence="2">
    <location>
        <begin position="1"/>
        <end position="34"/>
    </location>
</feature>
<evidence type="ECO:0000313" key="3">
    <source>
        <dbReference type="EMBL" id="GHP08233.1"/>
    </source>
</evidence>
<protein>
    <submittedName>
        <fullName evidence="3">Uncharacterized protein</fullName>
    </submittedName>
</protein>
<feature type="compositionally biased region" description="Basic and acidic residues" evidence="1">
    <location>
        <begin position="102"/>
        <end position="140"/>
    </location>
</feature>
<keyword evidence="4" id="KW-1185">Reference proteome</keyword>
<accession>A0A830HNG4</accession>
<evidence type="ECO:0000313" key="4">
    <source>
        <dbReference type="Proteomes" id="UP000660262"/>
    </source>
</evidence>
<reference evidence="3" key="1">
    <citation type="submission" date="2020-10" db="EMBL/GenBank/DDBJ databases">
        <title>Unveiling of a novel bifunctional photoreceptor, Dualchrome1, isolated from a cosmopolitan green alga.</title>
        <authorList>
            <person name="Suzuki S."/>
            <person name="Kawachi M."/>
        </authorList>
    </citation>
    <scope>NUCLEOTIDE SEQUENCE</scope>
    <source>
        <strain evidence="3">NIES 2893</strain>
    </source>
</reference>
<feature type="region of interest" description="Disordered" evidence="1">
    <location>
        <begin position="81"/>
        <end position="155"/>
    </location>
</feature>
<evidence type="ECO:0000256" key="1">
    <source>
        <dbReference type="SAM" id="MobiDB-lite"/>
    </source>
</evidence>
<proteinExistence type="predicted"/>
<keyword evidence="2" id="KW-0732">Signal</keyword>
<gene>
    <name evidence="3" type="ORF">PPROV_000697400</name>
</gene>
<organism evidence="3 4">
    <name type="scientific">Pycnococcus provasolii</name>
    <dbReference type="NCBI Taxonomy" id="41880"/>
    <lineage>
        <taxon>Eukaryota</taxon>
        <taxon>Viridiplantae</taxon>
        <taxon>Chlorophyta</taxon>
        <taxon>Pseudoscourfieldiophyceae</taxon>
        <taxon>Pseudoscourfieldiales</taxon>
        <taxon>Pycnococcaceae</taxon>
        <taxon>Pycnococcus</taxon>
    </lineage>
</organism>